<evidence type="ECO:0000313" key="3">
    <source>
        <dbReference type="Proteomes" id="UP000644507"/>
    </source>
</evidence>
<proteinExistence type="predicted"/>
<dbReference type="AlphaFoldDB" id="A0A918TVP1"/>
<sequence>MKSTCHPVLGASIALAFTSFGLSAATTYSSNGNAGFGGVLDELLISDDGTNLTFSLSTGNSLNDKFVLYIDSVAGGENNTGGYTDTGDPLRNAISGFDGTNRSTVTAPAGFGIDYAIALDSGFAGLWETVDAGSHTFVNTANGSTGGPTASPYVMTVALADLGLSAGDTFTFVGTYTSDTAFRSDEAFGDGLAMGNPGQSPVTFTSSLSYTTIPEPSAALLGGLGMLSLLRRRRA</sequence>
<reference evidence="2" key="2">
    <citation type="submission" date="2020-09" db="EMBL/GenBank/DDBJ databases">
        <authorList>
            <person name="Sun Q."/>
            <person name="Kim S."/>
        </authorList>
    </citation>
    <scope>NUCLEOTIDE SEQUENCE</scope>
    <source>
        <strain evidence="2">KCTC 12988</strain>
    </source>
</reference>
<protein>
    <recommendedName>
        <fullName evidence="4">PEP-CTERM protein-sorting domain-containing protein</fullName>
    </recommendedName>
</protein>
<feature type="signal peptide" evidence="1">
    <location>
        <begin position="1"/>
        <end position="24"/>
    </location>
</feature>
<organism evidence="2 3">
    <name type="scientific">Roseibacillus persicicus</name>
    <dbReference type="NCBI Taxonomy" id="454148"/>
    <lineage>
        <taxon>Bacteria</taxon>
        <taxon>Pseudomonadati</taxon>
        <taxon>Verrucomicrobiota</taxon>
        <taxon>Verrucomicrobiia</taxon>
        <taxon>Verrucomicrobiales</taxon>
        <taxon>Verrucomicrobiaceae</taxon>
        <taxon>Roseibacillus</taxon>
    </lineage>
</organism>
<dbReference type="RefSeq" id="WP_189571681.1">
    <property type="nucleotide sequence ID" value="NZ_BMXI01000014.1"/>
</dbReference>
<dbReference type="Proteomes" id="UP000644507">
    <property type="component" value="Unassembled WGS sequence"/>
</dbReference>
<comment type="caution">
    <text evidence="2">The sequence shown here is derived from an EMBL/GenBank/DDBJ whole genome shotgun (WGS) entry which is preliminary data.</text>
</comment>
<feature type="chain" id="PRO_5037079715" description="PEP-CTERM protein-sorting domain-containing protein" evidence="1">
    <location>
        <begin position="25"/>
        <end position="235"/>
    </location>
</feature>
<evidence type="ECO:0008006" key="4">
    <source>
        <dbReference type="Google" id="ProtNLM"/>
    </source>
</evidence>
<keyword evidence="1" id="KW-0732">Signal</keyword>
<evidence type="ECO:0000256" key="1">
    <source>
        <dbReference type="SAM" id="SignalP"/>
    </source>
</evidence>
<dbReference type="EMBL" id="BMXI01000014">
    <property type="protein sequence ID" value="GHC61030.1"/>
    <property type="molecule type" value="Genomic_DNA"/>
</dbReference>
<evidence type="ECO:0000313" key="2">
    <source>
        <dbReference type="EMBL" id="GHC61030.1"/>
    </source>
</evidence>
<keyword evidence="3" id="KW-1185">Reference proteome</keyword>
<gene>
    <name evidence="2" type="ORF">GCM10007100_30370</name>
</gene>
<reference evidence="2" key="1">
    <citation type="journal article" date="2014" name="Int. J. Syst. Evol. Microbiol.">
        <title>Complete genome sequence of Corynebacterium casei LMG S-19264T (=DSM 44701T), isolated from a smear-ripened cheese.</title>
        <authorList>
            <consortium name="US DOE Joint Genome Institute (JGI-PGF)"/>
            <person name="Walter F."/>
            <person name="Albersmeier A."/>
            <person name="Kalinowski J."/>
            <person name="Ruckert C."/>
        </authorList>
    </citation>
    <scope>NUCLEOTIDE SEQUENCE</scope>
    <source>
        <strain evidence="2">KCTC 12988</strain>
    </source>
</reference>
<accession>A0A918TVP1</accession>
<name>A0A918TVP1_9BACT</name>